<dbReference type="Proteomes" id="UP000282892">
    <property type="component" value="Chromosome"/>
</dbReference>
<sequence length="321" mass="36242">MSEFMKSIVQEVLNNQGKSTTSIQTQTVSSPSVSKVQPNTQSNGKDSLTSLNRPNYQRMKKEQRLSVSGQTTPSGPNQHAVKPTQHENSSNKLKKDLFSQLSTVALGQGKIERNYGSYHIPKSIKPKQPPKLLGKTKDESYVWYFPTVTDQLAPKFKRTTNGAGVGVITSKVCLPSQLLIVNDVMRENTDAKYHLSWDRNNKDSFVWELYDHDSTRLERKLQAILQILHRKSSKTIDSYTVVSPSAWLSTQLNISTSVEAISILEGVPYYASLLLLEQYFSSEEQKPFQYSIENNYLIISGPHQVISKVIQVFRKKAESLL</sequence>
<dbReference type="KEGG" id="nmk:CHR53_12970"/>
<reference evidence="2 3" key="1">
    <citation type="submission" date="2017-07" db="EMBL/GenBank/DDBJ databases">
        <title>The complete genome sequence of Bacillus mesonae strain H20-5, an efficient strain improving plant abiotic stress resistance.</title>
        <authorList>
            <person name="Kim S.Y."/>
            <person name="Song H."/>
            <person name="Sang M.K."/>
            <person name="Weon H.-Y."/>
            <person name="Song J."/>
        </authorList>
    </citation>
    <scope>NUCLEOTIDE SEQUENCE [LARGE SCALE GENOMIC DNA]</scope>
    <source>
        <strain evidence="2 3">H20-5</strain>
    </source>
</reference>
<evidence type="ECO:0000313" key="2">
    <source>
        <dbReference type="EMBL" id="AZU62118.1"/>
    </source>
</evidence>
<keyword evidence="3" id="KW-1185">Reference proteome</keyword>
<dbReference type="OrthoDB" id="2988087at2"/>
<feature type="compositionally biased region" description="Polar residues" evidence="1">
    <location>
        <begin position="39"/>
        <end position="55"/>
    </location>
</feature>
<evidence type="ECO:0000313" key="3">
    <source>
        <dbReference type="Proteomes" id="UP000282892"/>
    </source>
</evidence>
<dbReference type="EMBL" id="CP022572">
    <property type="protein sequence ID" value="AZU62118.1"/>
    <property type="molecule type" value="Genomic_DNA"/>
</dbReference>
<evidence type="ECO:0000256" key="1">
    <source>
        <dbReference type="SAM" id="MobiDB-lite"/>
    </source>
</evidence>
<organism evidence="2 3">
    <name type="scientific">Neobacillus mesonae</name>
    <dbReference type="NCBI Taxonomy" id="1193713"/>
    <lineage>
        <taxon>Bacteria</taxon>
        <taxon>Bacillati</taxon>
        <taxon>Bacillota</taxon>
        <taxon>Bacilli</taxon>
        <taxon>Bacillales</taxon>
        <taxon>Bacillaceae</taxon>
        <taxon>Neobacillus</taxon>
    </lineage>
</organism>
<feature type="compositionally biased region" description="Polar residues" evidence="1">
    <location>
        <begin position="65"/>
        <end position="77"/>
    </location>
</feature>
<gene>
    <name evidence="2" type="ORF">CHR53_12970</name>
</gene>
<protein>
    <submittedName>
        <fullName evidence="2">Uncharacterized protein</fullName>
    </submittedName>
</protein>
<dbReference type="AlphaFoldDB" id="A0A3Q9QV47"/>
<accession>A0A3Q9QV47</accession>
<dbReference type="STRING" id="1193713.GCA_001636315_05032"/>
<feature type="region of interest" description="Disordered" evidence="1">
    <location>
        <begin position="14"/>
        <end position="92"/>
    </location>
</feature>
<dbReference type="RefSeq" id="WP_066398554.1">
    <property type="nucleotide sequence ID" value="NZ_CP022572.1"/>
</dbReference>
<name>A0A3Q9QV47_9BACI</name>
<feature type="compositionally biased region" description="Low complexity" evidence="1">
    <location>
        <begin position="18"/>
        <end position="38"/>
    </location>
</feature>
<proteinExistence type="predicted"/>